<dbReference type="PROSITE" id="PS00188">
    <property type="entry name" value="BIOTIN"/>
    <property type="match status" value="1"/>
</dbReference>
<dbReference type="Proteomes" id="UP000014216">
    <property type="component" value="Unassembled WGS sequence"/>
</dbReference>
<name>S0G056_9BACT</name>
<dbReference type="PROSITE" id="PS50968">
    <property type="entry name" value="BIOTINYL_LIPOYL"/>
    <property type="match status" value="1"/>
</dbReference>
<accession>S0G056</accession>
<dbReference type="InterPro" id="IPR011053">
    <property type="entry name" value="Single_hybrid_motif"/>
</dbReference>
<protein>
    <submittedName>
        <fullName evidence="3">Biotin/lipoyl attachment domain-containing protein</fullName>
    </submittedName>
</protein>
<dbReference type="InterPro" id="IPR000089">
    <property type="entry name" value="Biotin_lipoyl"/>
</dbReference>
<dbReference type="PANTHER" id="PTHR45266:SF3">
    <property type="entry name" value="OXALOACETATE DECARBOXYLASE ALPHA CHAIN"/>
    <property type="match status" value="1"/>
</dbReference>
<dbReference type="FunFam" id="2.40.50.100:FF:000003">
    <property type="entry name" value="Acetyl-CoA carboxylase biotin carboxyl carrier protein"/>
    <property type="match status" value="1"/>
</dbReference>
<dbReference type="InterPro" id="IPR001882">
    <property type="entry name" value="Biotin_BS"/>
</dbReference>
<sequence length="71" mass="7571">MSTEILAPMPGTIIEVSVKPGDAVEEGQEMLVLEAMKMENPIAATIDGTVKEVTVNVDDKVATNQVMVVIE</sequence>
<gene>
    <name evidence="3" type="ORF">Dpo_6c00230</name>
</gene>
<dbReference type="PATRIC" id="fig|1286635.3.peg.2889"/>
<dbReference type="AlphaFoldDB" id="S0G056"/>
<proteinExistence type="predicted"/>
<dbReference type="RefSeq" id="WP_006966625.1">
    <property type="nucleotide sequence ID" value="NZ_APJX01000006.1"/>
</dbReference>
<keyword evidence="1" id="KW-0092">Biotin</keyword>
<evidence type="ECO:0000313" key="3">
    <source>
        <dbReference type="EMBL" id="EMS78824.1"/>
    </source>
</evidence>
<dbReference type="Pfam" id="PF00364">
    <property type="entry name" value="Biotin_lipoyl"/>
    <property type="match status" value="1"/>
</dbReference>
<comment type="caution">
    <text evidence="3">The sequence shown here is derived from an EMBL/GenBank/DDBJ whole genome shotgun (WGS) entry which is preliminary data.</text>
</comment>
<dbReference type="Gene3D" id="2.40.50.100">
    <property type="match status" value="1"/>
</dbReference>
<evidence type="ECO:0000259" key="2">
    <source>
        <dbReference type="PROSITE" id="PS50968"/>
    </source>
</evidence>
<dbReference type="InterPro" id="IPR050709">
    <property type="entry name" value="Biotin_Carboxyl_Carrier/Decarb"/>
</dbReference>
<evidence type="ECO:0000256" key="1">
    <source>
        <dbReference type="ARBA" id="ARBA00023267"/>
    </source>
</evidence>
<feature type="domain" description="Lipoyl-binding" evidence="2">
    <location>
        <begin position="1"/>
        <end position="71"/>
    </location>
</feature>
<dbReference type="SUPFAM" id="SSF51230">
    <property type="entry name" value="Single hybrid motif"/>
    <property type="match status" value="1"/>
</dbReference>
<dbReference type="OrthoDB" id="9769961at2"/>
<dbReference type="CDD" id="cd06850">
    <property type="entry name" value="biotinyl_domain"/>
    <property type="match status" value="1"/>
</dbReference>
<dbReference type="EMBL" id="APJX01000006">
    <property type="protein sequence ID" value="EMS78824.1"/>
    <property type="molecule type" value="Genomic_DNA"/>
</dbReference>
<reference evidence="3 4" key="1">
    <citation type="journal article" date="2013" name="Genome Announc.">
        <title>Draft Genome Sequence of Desulfotignum phosphitoxidans DSM 13687 Strain FiPS-3.</title>
        <authorList>
            <person name="Poehlein A."/>
            <person name="Daniel R."/>
            <person name="Simeonova D.D."/>
        </authorList>
    </citation>
    <scope>NUCLEOTIDE SEQUENCE [LARGE SCALE GENOMIC DNA]</scope>
    <source>
        <strain evidence="3 4">DSM 13687</strain>
    </source>
</reference>
<organism evidence="3 4">
    <name type="scientific">Desulfotignum phosphitoxidans DSM 13687</name>
    <dbReference type="NCBI Taxonomy" id="1286635"/>
    <lineage>
        <taxon>Bacteria</taxon>
        <taxon>Pseudomonadati</taxon>
        <taxon>Thermodesulfobacteriota</taxon>
        <taxon>Desulfobacteria</taxon>
        <taxon>Desulfobacterales</taxon>
        <taxon>Desulfobacteraceae</taxon>
        <taxon>Desulfotignum</taxon>
    </lineage>
</organism>
<dbReference type="PANTHER" id="PTHR45266">
    <property type="entry name" value="OXALOACETATE DECARBOXYLASE ALPHA CHAIN"/>
    <property type="match status" value="1"/>
</dbReference>
<keyword evidence="4" id="KW-1185">Reference proteome</keyword>
<evidence type="ECO:0000313" key="4">
    <source>
        <dbReference type="Proteomes" id="UP000014216"/>
    </source>
</evidence>